<dbReference type="InterPro" id="IPR009057">
    <property type="entry name" value="Homeodomain-like_sf"/>
</dbReference>
<dbReference type="GO" id="GO:0043565">
    <property type="term" value="F:sequence-specific DNA binding"/>
    <property type="evidence" value="ECO:0007669"/>
    <property type="project" value="InterPro"/>
</dbReference>
<dbReference type="PROSITE" id="PS01124">
    <property type="entry name" value="HTH_ARAC_FAMILY_2"/>
    <property type="match status" value="1"/>
</dbReference>
<dbReference type="Pfam" id="PF12833">
    <property type="entry name" value="HTH_18"/>
    <property type="match status" value="1"/>
</dbReference>
<evidence type="ECO:0000256" key="1">
    <source>
        <dbReference type="ARBA" id="ARBA00023015"/>
    </source>
</evidence>
<dbReference type="RefSeq" id="WP_258335533.1">
    <property type="nucleotide sequence ID" value="NZ_CALULB010000013.1"/>
</dbReference>
<gene>
    <name evidence="5" type="ORF">NW209_04920</name>
</gene>
<keyword evidence="6" id="KW-1185">Reference proteome</keyword>
<organism evidence="5 6">
    <name type="scientific">Phocaeicola barnesiae</name>
    <dbReference type="NCBI Taxonomy" id="376804"/>
    <lineage>
        <taxon>Bacteria</taxon>
        <taxon>Pseudomonadati</taxon>
        <taxon>Bacteroidota</taxon>
        <taxon>Bacteroidia</taxon>
        <taxon>Bacteroidales</taxon>
        <taxon>Bacteroidaceae</taxon>
        <taxon>Phocaeicola</taxon>
    </lineage>
</organism>
<dbReference type="SUPFAM" id="SSF46689">
    <property type="entry name" value="Homeodomain-like"/>
    <property type="match status" value="1"/>
</dbReference>
<keyword evidence="2" id="KW-0238">DNA-binding</keyword>
<proteinExistence type="predicted"/>
<keyword evidence="3" id="KW-0804">Transcription</keyword>
<evidence type="ECO:0000256" key="2">
    <source>
        <dbReference type="ARBA" id="ARBA00023125"/>
    </source>
</evidence>
<reference evidence="5 6" key="1">
    <citation type="submission" date="2022-08" db="EMBL/GenBank/DDBJ databases">
        <authorList>
            <person name="Zeman M."/>
            <person name="Kubasova T."/>
        </authorList>
    </citation>
    <scope>NUCLEOTIDE SEQUENCE [LARGE SCALE GENOMIC DNA]</scope>
    <source>
        <strain evidence="5 6">ET62</strain>
    </source>
</reference>
<evidence type="ECO:0000313" key="5">
    <source>
        <dbReference type="EMBL" id="MCR8873366.1"/>
    </source>
</evidence>
<dbReference type="Proteomes" id="UP001204579">
    <property type="component" value="Unassembled WGS sequence"/>
</dbReference>
<accession>A0AAW5MY69</accession>
<dbReference type="GO" id="GO:0003700">
    <property type="term" value="F:DNA-binding transcription factor activity"/>
    <property type="evidence" value="ECO:0007669"/>
    <property type="project" value="InterPro"/>
</dbReference>
<comment type="caution">
    <text evidence="5">The sequence shown here is derived from an EMBL/GenBank/DDBJ whole genome shotgun (WGS) entry which is preliminary data.</text>
</comment>
<evidence type="ECO:0000256" key="3">
    <source>
        <dbReference type="ARBA" id="ARBA00023163"/>
    </source>
</evidence>
<name>A0AAW5MY69_9BACT</name>
<keyword evidence="1" id="KW-0805">Transcription regulation</keyword>
<dbReference type="Gene3D" id="1.10.10.60">
    <property type="entry name" value="Homeodomain-like"/>
    <property type="match status" value="1"/>
</dbReference>
<protein>
    <submittedName>
        <fullName evidence="5">Helix-turn-helix domain-containing protein</fullName>
    </submittedName>
</protein>
<feature type="domain" description="HTH araC/xylS-type" evidence="4">
    <location>
        <begin position="198"/>
        <end position="296"/>
    </location>
</feature>
<dbReference type="EMBL" id="JANRHJ010000004">
    <property type="protein sequence ID" value="MCR8873366.1"/>
    <property type="molecule type" value="Genomic_DNA"/>
</dbReference>
<evidence type="ECO:0000259" key="4">
    <source>
        <dbReference type="PROSITE" id="PS01124"/>
    </source>
</evidence>
<dbReference type="AlphaFoldDB" id="A0AAW5MY69"/>
<dbReference type="PANTHER" id="PTHR43280">
    <property type="entry name" value="ARAC-FAMILY TRANSCRIPTIONAL REGULATOR"/>
    <property type="match status" value="1"/>
</dbReference>
<dbReference type="PANTHER" id="PTHR43280:SF32">
    <property type="entry name" value="TRANSCRIPTIONAL REGULATORY PROTEIN"/>
    <property type="match status" value="1"/>
</dbReference>
<dbReference type="InterPro" id="IPR018060">
    <property type="entry name" value="HTH_AraC"/>
</dbReference>
<evidence type="ECO:0000313" key="6">
    <source>
        <dbReference type="Proteomes" id="UP001204579"/>
    </source>
</evidence>
<sequence>MEEEIRLMDIKALQEYSRQDSCIDDYLFMTDRLENMLAGEKSARTKVFLMIYCTRGEVNLELNNKSYRLQTDDLLVGLPNTFIGKILASPDYQVKIICLSGRFIQRLTQTEKYTWKSFNYLHRNPIKHLGKKEKSLFRLYLNLIENKITQKENPYQKEILLYLSSAFFTEFIAAIGKDTISPEEGTRQPVNQPDFIFKRFMEALTSDNGRHRTLAYYAEQFNYSPKYLSRIIKQVSGKNALTLIHENAIECIIHELRYSNKSIKEIAIAFEFSNISFFAQYVKKHLGVTPSEYRSSHPFTADPKEQDLPTD</sequence>
<dbReference type="SMART" id="SM00342">
    <property type="entry name" value="HTH_ARAC"/>
    <property type="match status" value="1"/>
</dbReference>